<dbReference type="InterPro" id="IPR003822">
    <property type="entry name" value="PAH"/>
</dbReference>
<accession>A0A565AZ79</accession>
<dbReference type="FunFam" id="1.20.1160.11:FF:000003">
    <property type="entry name" value="Paired amphipathic helix SIN3-like protein"/>
    <property type="match status" value="1"/>
</dbReference>
<dbReference type="GO" id="GO:0003714">
    <property type="term" value="F:transcription corepressor activity"/>
    <property type="evidence" value="ECO:0007669"/>
    <property type="project" value="InterPro"/>
</dbReference>
<sequence length="156" mass="18431">MVKLTTSDALNYLKIVKDAFQDDREKYDRFLVIMKDFKAQRVDTNGVILKVKELFKGHEDLLLGFNTFLPKGFEITLGGDQTKNVDFDDTLSFIKKVKTRFHDDKRAYNSFLDVLNKCKKERMGISEVHYEVAILFRDHQDLLVEFEQFIPLFRLR</sequence>
<evidence type="ECO:0000313" key="6">
    <source>
        <dbReference type="EMBL" id="VVA94706.1"/>
    </source>
</evidence>
<dbReference type="Proteomes" id="UP000489600">
    <property type="component" value="Unassembled WGS sequence"/>
</dbReference>
<dbReference type="InterPro" id="IPR039774">
    <property type="entry name" value="Sin3-like"/>
</dbReference>
<evidence type="ECO:0000313" key="7">
    <source>
        <dbReference type="Proteomes" id="UP000489600"/>
    </source>
</evidence>
<keyword evidence="7" id="KW-1185">Reference proteome</keyword>
<evidence type="ECO:0000256" key="1">
    <source>
        <dbReference type="ARBA" id="ARBA00004123"/>
    </source>
</evidence>
<gene>
    <name evidence="6" type="ORF">ANE_LOCUS5151</name>
</gene>
<dbReference type="Pfam" id="PF02671">
    <property type="entry name" value="PAH"/>
    <property type="match status" value="2"/>
</dbReference>
<dbReference type="SUPFAM" id="SSF47762">
    <property type="entry name" value="PAH2 domain"/>
    <property type="match status" value="2"/>
</dbReference>
<keyword evidence="3" id="KW-0677">Repeat</keyword>
<evidence type="ECO:0000256" key="3">
    <source>
        <dbReference type="ARBA" id="ARBA00022737"/>
    </source>
</evidence>
<dbReference type="OrthoDB" id="10265969at2759"/>
<dbReference type="GO" id="GO:0000785">
    <property type="term" value="C:chromatin"/>
    <property type="evidence" value="ECO:0007669"/>
    <property type="project" value="TreeGrafter"/>
</dbReference>
<evidence type="ECO:0000256" key="5">
    <source>
        <dbReference type="PROSITE-ProRule" id="PRU00810"/>
    </source>
</evidence>
<protein>
    <submittedName>
        <fullName evidence="6">Uncharacterized protein</fullName>
    </submittedName>
</protein>
<dbReference type="InterPro" id="IPR036600">
    <property type="entry name" value="PAH_sf"/>
</dbReference>
<name>A0A565AZ79_9BRAS</name>
<dbReference type="PANTHER" id="PTHR12346">
    <property type="entry name" value="SIN3B-RELATED"/>
    <property type="match status" value="1"/>
</dbReference>
<dbReference type="FunFam" id="1.20.1160.11:FF:000001">
    <property type="entry name" value="Paired amphipathic helix protein Sin3"/>
    <property type="match status" value="1"/>
</dbReference>
<evidence type="ECO:0000256" key="2">
    <source>
        <dbReference type="ARBA" id="ARBA00022491"/>
    </source>
</evidence>
<comment type="subcellular location">
    <subcellularLocation>
        <location evidence="1 5">Nucleus</location>
    </subcellularLocation>
</comment>
<keyword evidence="2" id="KW-0678">Repressor</keyword>
<dbReference type="PANTHER" id="PTHR12346:SF0">
    <property type="entry name" value="SIN3A, ISOFORM G"/>
    <property type="match status" value="1"/>
</dbReference>
<dbReference type="EMBL" id="CABITT030000002">
    <property type="protein sequence ID" value="VVA94706.1"/>
    <property type="molecule type" value="Genomic_DNA"/>
</dbReference>
<organism evidence="6 7">
    <name type="scientific">Arabis nemorensis</name>
    <dbReference type="NCBI Taxonomy" id="586526"/>
    <lineage>
        <taxon>Eukaryota</taxon>
        <taxon>Viridiplantae</taxon>
        <taxon>Streptophyta</taxon>
        <taxon>Embryophyta</taxon>
        <taxon>Tracheophyta</taxon>
        <taxon>Spermatophyta</taxon>
        <taxon>Magnoliopsida</taxon>
        <taxon>eudicotyledons</taxon>
        <taxon>Gunneridae</taxon>
        <taxon>Pentapetalae</taxon>
        <taxon>rosids</taxon>
        <taxon>malvids</taxon>
        <taxon>Brassicales</taxon>
        <taxon>Brassicaceae</taxon>
        <taxon>Arabideae</taxon>
        <taxon>Arabis</taxon>
    </lineage>
</organism>
<dbReference type="GO" id="GO:0000118">
    <property type="term" value="C:histone deacetylase complex"/>
    <property type="evidence" value="ECO:0007669"/>
    <property type="project" value="TreeGrafter"/>
</dbReference>
<comment type="caution">
    <text evidence="6">The sequence shown here is derived from an EMBL/GenBank/DDBJ whole genome shotgun (WGS) entry which is preliminary data.</text>
</comment>
<dbReference type="PROSITE" id="PS51477">
    <property type="entry name" value="PAH"/>
    <property type="match status" value="2"/>
</dbReference>
<dbReference type="GO" id="GO:0000122">
    <property type="term" value="P:negative regulation of transcription by RNA polymerase II"/>
    <property type="evidence" value="ECO:0007669"/>
    <property type="project" value="TreeGrafter"/>
</dbReference>
<dbReference type="AlphaFoldDB" id="A0A565AZ79"/>
<keyword evidence="4 5" id="KW-0539">Nucleus</keyword>
<dbReference type="Gene3D" id="1.20.1160.11">
    <property type="entry name" value="Paired amphipathic helix"/>
    <property type="match status" value="2"/>
</dbReference>
<reference evidence="6" key="1">
    <citation type="submission" date="2019-07" db="EMBL/GenBank/DDBJ databases">
        <authorList>
            <person name="Dittberner H."/>
        </authorList>
    </citation>
    <scope>NUCLEOTIDE SEQUENCE [LARGE SCALE GENOMIC DNA]</scope>
</reference>
<proteinExistence type="predicted"/>
<evidence type="ECO:0000256" key="4">
    <source>
        <dbReference type="ARBA" id="ARBA00023242"/>
    </source>
</evidence>